<evidence type="ECO:0000256" key="7">
    <source>
        <dbReference type="ARBA" id="ARBA00023136"/>
    </source>
</evidence>
<evidence type="ECO:0000256" key="2">
    <source>
        <dbReference type="ARBA" id="ARBA00006459"/>
    </source>
</evidence>
<dbReference type="EMBL" id="OB687462">
    <property type="protein sequence ID" value="CAD7237388.1"/>
    <property type="molecule type" value="Genomic_DNA"/>
</dbReference>
<dbReference type="InterPro" id="IPR000175">
    <property type="entry name" value="Na/ntran_symport"/>
</dbReference>
<protein>
    <submittedName>
        <fullName evidence="9">Uncharacterized protein</fullName>
    </submittedName>
</protein>
<keyword evidence="7" id="KW-0472">Membrane</keyword>
<evidence type="ECO:0000256" key="3">
    <source>
        <dbReference type="ARBA" id="ARBA00022448"/>
    </source>
</evidence>
<comment type="subcellular location">
    <subcellularLocation>
        <location evidence="1">Membrane</location>
        <topology evidence="1">Multi-pass membrane protein</topology>
    </subcellularLocation>
</comment>
<reference evidence="9" key="1">
    <citation type="submission" date="2020-11" db="EMBL/GenBank/DDBJ databases">
        <authorList>
            <person name="Tran Van P."/>
        </authorList>
    </citation>
    <scope>NUCLEOTIDE SEQUENCE</scope>
</reference>
<dbReference type="InterPro" id="IPR037272">
    <property type="entry name" value="SNS_sf"/>
</dbReference>
<name>A0A7R8WV30_9CRUS</name>
<comment type="similarity">
    <text evidence="2">Belongs to the sodium:neurotransmitter symporter (SNF) (TC 2.A.22) family.</text>
</comment>
<keyword evidence="5" id="KW-0769">Symport</keyword>
<keyword evidence="8" id="KW-1015">Disulfide bond</keyword>
<dbReference type="Pfam" id="PF00209">
    <property type="entry name" value="SNF"/>
    <property type="match status" value="1"/>
</dbReference>
<dbReference type="GO" id="GO:0015293">
    <property type="term" value="F:symporter activity"/>
    <property type="evidence" value="ECO:0007669"/>
    <property type="project" value="UniProtKB-KW"/>
</dbReference>
<keyword evidence="4" id="KW-0812">Transmembrane</keyword>
<dbReference type="PROSITE" id="PS00754">
    <property type="entry name" value="NA_NEUROTRAN_SYMP_2"/>
    <property type="match status" value="1"/>
</dbReference>
<accession>A0A7R8WV30</accession>
<gene>
    <name evidence="9" type="ORF">CTOB1V02_LOCUS15203</name>
</gene>
<evidence type="ECO:0000256" key="5">
    <source>
        <dbReference type="ARBA" id="ARBA00022847"/>
    </source>
</evidence>
<organism evidence="9">
    <name type="scientific">Cyprideis torosa</name>
    <dbReference type="NCBI Taxonomy" id="163714"/>
    <lineage>
        <taxon>Eukaryota</taxon>
        <taxon>Metazoa</taxon>
        <taxon>Ecdysozoa</taxon>
        <taxon>Arthropoda</taxon>
        <taxon>Crustacea</taxon>
        <taxon>Oligostraca</taxon>
        <taxon>Ostracoda</taxon>
        <taxon>Podocopa</taxon>
        <taxon>Podocopida</taxon>
        <taxon>Cytherocopina</taxon>
        <taxon>Cytheroidea</taxon>
        <taxon>Cytherideidae</taxon>
        <taxon>Cyprideis</taxon>
    </lineage>
</organism>
<sequence length="65" mass="7416">MASFLVVTFYCSLMGLCVFYFIASLQSELPWASCGEWSDKETCYDENTVLNDTTNLTSASQQYYE</sequence>
<keyword evidence="3" id="KW-0813">Transport</keyword>
<evidence type="ECO:0000256" key="4">
    <source>
        <dbReference type="ARBA" id="ARBA00022692"/>
    </source>
</evidence>
<dbReference type="AlphaFoldDB" id="A0A7R8WV30"/>
<proteinExistence type="inferred from homology"/>
<feature type="disulfide bond" evidence="8">
    <location>
        <begin position="34"/>
        <end position="43"/>
    </location>
</feature>
<evidence type="ECO:0000256" key="1">
    <source>
        <dbReference type="ARBA" id="ARBA00004141"/>
    </source>
</evidence>
<evidence type="ECO:0000256" key="8">
    <source>
        <dbReference type="PIRSR" id="PIRSR600175-2"/>
    </source>
</evidence>
<evidence type="ECO:0000313" key="9">
    <source>
        <dbReference type="EMBL" id="CAD7237388.1"/>
    </source>
</evidence>
<keyword evidence="6" id="KW-1133">Transmembrane helix</keyword>
<dbReference type="GO" id="GO:0016020">
    <property type="term" value="C:membrane"/>
    <property type="evidence" value="ECO:0007669"/>
    <property type="project" value="UniProtKB-SubCell"/>
</dbReference>
<evidence type="ECO:0000256" key="6">
    <source>
        <dbReference type="ARBA" id="ARBA00022989"/>
    </source>
</evidence>
<dbReference type="SUPFAM" id="SSF161070">
    <property type="entry name" value="SNF-like"/>
    <property type="match status" value="1"/>
</dbReference>